<comment type="similarity">
    <text evidence="1 8">Belongs to the SOS response-associated peptidase family.</text>
</comment>
<keyword evidence="2 8" id="KW-0645">Protease</keyword>
<keyword evidence="6" id="KW-0238">DNA-binding</keyword>
<dbReference type="EC" id="3.4.-.-" evidence="8"/>
<dbReference type="InterPro" id="IPR003738">
    <property type="entry name" value="SRAP"/>
</dbReference>
<evidence type="ECO:0000256" key="8">
    <source>
        <dbReference type="RuleBase" id="RU364100"/>
    </source>
</evidence>
<protein>
    <recommendedName>
        <fullName evidence="8">Abasic site processing protein</fullName>
        <ecNumber evidence="8">3.4.-.-</ecNumber>
    </recommendedName>
</protein>
<accession>A0ABT5QK03</accession>
<dbReference type="InterPro" id="IPR036590">
    <property type="entry name" value="SRAP-like"/>
</dbReference>
<dbReference type="EMBL" id="JAJUBB010000004">
    <property type="protein sequence ID" value="MDD1781189.1"/>
    <property type="molecule type" value="Genomic_DNA"/>
</dbReference>
<dbReference type="Gene3D" id="3.90.1680.10">
    <property type="entry name" value="SOS response associated peptidase-like"/>
    <property type="match status" value="1"/>
</dbReference>
<keyword evidence="5" id="KW-0190">Covalent protein-DNA linkage</keyword>
<sequence>MAKGRDMCGRFNVTDDPYMHALLQGLGVDLGPLPLRVCEDIAPTQRVSMVIDECGEQILCDATWWLLLTQEGRDFKPLSKYASFNTRSDKLNVPRSAGFIPFRQSRCIIPASGFIETEKGKAFSITPVNQAIAFGGLFREWVHDDTGEMVRSCSIITLPPHPSIAPYHSKSMPLILPNDPDVRNMWLDRERVNTDALMSLLTSRLPLDVYVTPIKRASENVPTGRPVLLPKDDLA</sequence>
<dbReference type="Proteomes" id="UP001149821">
    <property type="component" value="Unassembled WGS sequence"/>
</dbReference>
<proteinExistence type="inferred from homology"/>
<dbReference type="RefSeq" id="WP_274141545.1">
    <property type="nucleotide sequence ID" value="NZ_JAJUBB010000004.1"/>
</dbReference>
<keyword evidence="7" id="KW-0456">Lyase</keyword>
<evidence type="ECO:0000256" key="4">
    <source>
        <dbReference type="ARBA" id="ARBA00022801"/>
    </source>
</evidence>
<gene>
    <name evidence="9" type="ORF">LRP49_08220</name>
</gene>
<evidence type="ECO:0000256" key="2">
    <source>
        <dbReference type="ARBA" id="ARBA00022670"/>
    </source>
</evidence>
<keyword evidence="3" id="KW-0227">DNA damage</keyword>
<evidence type="ECO:0000313" key="10">
    <source>
        <dbReference type="Proteomes" id="UP001149821"/>
    </source>
</evidence>
<comment type="caution">
    <text evidence="9">The sequence shown here is derived from an EMBL/GenBank/DDBJ whole genome shotgun (WGS) entry which is preliminary data.</text>
</comment>
<reference evidence="9" key="1">
    <citation type="submission" date="2021-12" db="EMBL/GenBank/DDBJ databases">
        <title>Enterovibrio ZSDZ35 sp. nov. and Enterovibrio ZSDZ42 sp. nov., isolated from coastal seawater in Qingdao.</title>
        <authorList>
            <person name="Zhang P."/>
        </authorList>
    </citation>
    <scope>NUCLEOTIDE SEQUENCE</scope>
    <source>
        <strain evidence="9">ZSDZ35</strain>
    </source>
</reference>
<evidence type="ECO:0000256" key="7">
    <source>
        <dbReference type="ARBA" id="ARBA00023239"/>
    </source>
</evidence>
<dbReference type="Pfam" id="PF02586">
    <property type="entry name" value="SRAP"/>
    <property type="match status" value="1"/>
</dbReference>
<keyword evidence="10" id="KW-1185">Reference proteome</keyword>
<dbReference type="PANTHER" id="PTHR13604">
    <property type="entry name" value="DC12-RELATED"/>
    <property type="match status" value="1"/>
</dbReference>
<organism evidence="9 10">
    <name type="scientific">Enterovibrio qingdaonensis</name>
    <dbReference type="NCBI Taxonomy" id="2899818"/>
    <lineage>
        <taxon>Bacteria</taxon>
        <taxon>Pseudomonadati</taxon>
        <taxon>Pseudomonadota</taxon>
        <taxon>Gammaproteobacteria</taxon>
        <taxon>Vibrionales</taxon>
        <taxon>Vibrionaceae</taxon>
        <taxon>Enterovibrio</taxon>
    </lineage>
</organism>
<name>A0ABT5QK03_9GAMM</name>
<evidence type="ECO:0000256" key="3">
    <source>
        <dbReference type="ARBA" id="ARBA00022763"/>
    </source>
</evidence>
<evidence type="ECO:0000256" key="1">
    <source>
        <dbReference type="ARBA" id="ARBA00008136"/>
    </source>
</evidence>
<keyword evidence="4 8" id="KW-0378">Hydrolase</keyword>
<dbReference type="PANTHER" id="PTHR13604:SF0">
    <property type="entry name" value="ABASIC SITE PROCESSING PROTEIN HMCES"/>
    <property type="match status" value="1"/>
</dbReference>
<evidence type="ECO:0000256" key="6">
    <source>
        <dbReference type="ARBA" id="ARBA00023125"/>
    </source>
</evidence>
<dbReference type="SUPFAM" id="SSF143081">
    <property type="entry name" value="BB1717-like"/>
    <property type="match status" value="1"/>
</dbReference>
<evidence type="ECO:0000313" key="9">
    <source>
        <dbReference type="EMBL" id="MDD1781189.1"/>
    </source>
</evidence>
<evidence type="ECO:0000256" key="5">
    <source>
        <dbReference type="ARBA" id="ARBA00023124"/>
    </source>
</evidence>